<feature type="transmembrane region" description="Helical" evidence="6">
    <location>
        <begin position="202"/>
        <end position="220"/>
    </location>
</feature>
<reference evidence="7" key="1">
    <citation type="submission" date="2023-08" db="EMBL/GenBank/DDBJ databases">
        <authorList>
            <person name="Alioto T."/>
            <person name="Alioto T."/>
            <person name="Gomez Garrido J."/>
        </authorList>
    </citation>
    <scope>NUCLEOTIDE SEQUENCE</scope>
</reference>
<dbReference type="SMART" id="SM00173">
    <property type="entry name" value="RAS"/>
    <property type="match status" value="1"/>
</dbReference>
<dbReference type="GO" id="GO:0004930">
    <property type="term" value="F:G protein-coupled receptor activity"/>
    <property type="evidence" value="ECO:0007669"/>
    <property type="project" value="TreeGrafter"/>
</dbReference>
<dbReference type="Proteomes" id="UP001162480">
    <property type="component" value="Chromosome 11"/>
</dbReference>
<dbReference type="SUPFAM" id="SSF52540">
    <property type="entry name" value="P-loop containing nucleoside triphosphate hydrolases"/>
    <property type="match status" value="1"/>
</dbReference>
<accession>A0AA36BAY8</accession>
<feature type="transmembrane region" description="Helical" evidence="6">
    <location>
        <begin position="285"/>
        <end position="308"/>
    </location>
</feature>
<evidence type="ECO:0000256" key="1">
    <source>
        <dbReference type="ARBA" id="ARBA00004141"/>
    </source>
</evidence>
<keyword evidence="4 6" id="KW-1133">Transmembrane helix</keyword>
<dbReference type="InterPro" id="IPR027417">
    <property type="entry name" value="P-loop_NTPase"/>
</dbReference>
<dbReference type="InterPro" id="IPR001806">
    <property type="entry name" value="Small_GTPase"/>
</dbReference>
<feature type="transmembrane region" description="Helical" evidence="6">
    <location>
        <begin position="133"/>
        <end position="155"/>
    </location>
</feature>
<evidence type="ECO:0000256" key="4">
    <source>
        <dbReference type="ARBA" id="ARBA00022989"/>
    </source>
</evidence>
<proteinExistence type="inferred from homology"/>
<dbReference type="GO" id="GO:0005886">
    <property type="term" value="C:plasma membrane"/>
    <property type="evidence" value="ECO:0007669"/>
    <property type="project" value="TreeGrafter"/>
</dbReference>
<evidence type="ECO:0000313" key="7">
    <source>
        <dbReference type="EMBL" id="CAI9730211.1"/>
    </source>
</evidence>
<protein>
    <submittedName>
        <fullName evidence="7">Adipocyte-associated 1 homolog</fullName>
    </submittedName>
</protein>
<dbReference type="SMART" id="SM00175">
    <property type="entry name" value="RAB"/>
    <property type="match status" value="1"/>
</dbReference>
<dbReference type="PRINTS" id="PR00449">
    <property type="entry name" value="RASTRNSFRMNG"/>
</dbReference>
<dbReference type="PANTHER" id="PTHR15876:SF8">
    <property type="entry name" value="TRANSMEMBRANE PROTEIN ADIPOCYTE-ASSOCIATED 1"/>
    <property type="match status" value="1"/>
</dbReference>
<name>A0AA36BAY8_OCTVU</name>
<comment type="similarity">
    <text evidence="2">Belongs to the UPF0359 family.</text>
</comment>
<dbReference type="InterPro" id="IPR018781">
    <property type="entry name" value="TPRA1/CAND2/CAND8"/>
</dbReference>
<feature type="transmembrane region" description="Helical" evidence="6">
    <location>
        <begin position="250"/>
        <end position="273"/>
    </location>
</feature>
<evidence type="ECO:0000256" key="5">
    <source>
        <dbReference type="ARBA" id="ARBA00023136"/>
    </source>
</evidence>
<sequence length="549" mass="62943">MGDAKKFDSFNVHMMAKATATSHVFFSNSPLKYLDRTNATMTSTIVTTGAMTTLTTSTTDAHTTPNFEPFANTTFQEEPFCLQVLYKDIKERVRIWDLIILIPNVLFLIFLFFRSRNAIVKLRNKNSPIFLVFYALVVLVVGISILRCVVAMTVNASLEAGDDADKILWLILRFFLLTTELSLVIFGFAFGHLDSRTSIQRVLLVTSAIALCYSTTQGVLEFYPPKDTIFKHNNITQRDYDLFGHGGMEFWFTSSMFFFLVYTVITVLPHTNIRYKLFLPTKRSFYYYCALLSVLNCLQAIGSAMLYYEYISGLCIVDITTYLYFSFFDPLVYGTFLKELFETTSPSIPFSYRPQLDETGEDDTVNLPYHGSQVKVYADDTVDFGLKLIQWSPTEAVKLQLWDIAGQERYTSMTRVYYKDAFGCVVMCDITQSQTFKSAALWKKDLDSKCTLSDNSPVPCILLANKDDLPIRSVSEKDLDAFCKEHNFLAWANISVKENHMIKESMNYLIDEMMIKYKQLNEDENVYQSDEGSTIDLKEQKVSPWKCCR</sequence>
<dbReference type="PANTHER" id="PTHR15876">
    <property type="entry name" value="TRANSMEMBRANE PROTEIN ADIPOCYTE-ASSOCIATED 1"/>
    <property type="match status" value="1"/>
</dbReference>
<keyword evidence="8" id="KW-1185">Reference proteome</keyword>
<dbReference type="Pfam" id="PF00071">
    <property type="entry name" value="Ras"/>
    <property type="match status" value="1"/>
</dbReference>
<dbReference type="EMBL" id="OX597824">
    <property type="protein sequence ID" value="CAI9730211.1"/>
    <property type="molecule type" value="Genomic_DNA"/>
</dbReference>
<evidence type="ECO:0000313" key="8">
    <source>
        <dbReference type="Proteomes" id="UP001162480"/>
    </source>
</evidence>
<organism evidence="7 8">
    <name type="scientific">Octopus vulgaris</name>
    <name type="common">Common octopus</name>
    <dbReference type="NCBI Taxonomy" id="6645"/>
    <lineage>
        <taxon>Eukaryota</taxon>
        <taxon>Metazoa</taxon>
        <taxon>Spiralia</taxon>
        <taxon>Lophotrochozoa</taxon>
        <taxon>Mollusca</taxon>
        <taxon>Cephalopoda</taxon>
        <taxon>Coleoidea</taxon>
        <taxon>Octopodiformes</taxon>
        <taxon>Octopoda</taxon>
        <taxon>Incirrata</taxon>
        <taxon>Octopodidae</taxon>
        <taxon>Octopus</taxon>
    </lineage>
</organism>
<keyword evidence="5 6" id="KW-0472">Membrane</keyword>
<evidence type="ECO:0000256" key="6">
    <source>
        <dbReference type="SAM" id="Phobius"/>
    </source>
</evidence>
<evidence type="ECO:0000256" key="2">
    <source>
        <dbReference type="ARBA" id="ARBA00010125"/>
    </source>
</evidence>
<dbReference type="Pfam" id="PF10160">
    <property type="entry name" value="Tmemb_40"/>
    <property type="match status" value="1"/>
</dbReference>
<comment type="subcellular location">
    <subcellularLocation>
        <location evidence="1">Membrane</location>
        <topology evidence="1">Multi-pass membrane protein</topology>
    </subcellularLocation>
</comment>
<dbReference type="GO" id="GO:0003924">
    <property type="term" value="F:GTPase activity"/>
    <property type="evidence" value="ECO:0007669"/>
    <property type="project" value="InterPro"/>
</dbReference>
<feature type="transmembrane region" description="Helical" evidence="6">
    <location>
        <begin position="95"/>
        <end position="113"/>
    </location>
</feature>
<evidence type="ECO:0000256" key="3">
    <source>
        <dbReference type="ARBA" id="ARBA00022692"/>
    </source>
</evidence>
<dbReference type="Gene3D" id="3.40.50.300">
    <property type="entry name" value="P-loop containing nucleotide triphosphate hydrolases"/>
    <property type="match status" value="1"/>
</dbReference>
<dbReference type="GO" id="GO:0005525">
    <property type="term" value="F:GTP binding"/>
    <property type="evidence" value="ECO:0007669"/>
    <property type="project" value="InterPro"/>
</dbReference>
<dbReference type="PROSITE" id="PS51419">
    <property type="entry name" value="RAB"/>
    <property type="match status" value="1"/>
</dbReference>
<keyword evidence="3 6" id="KW-0812">Transmembrane</keyword>
<feature type="transmembrane region" description="Helical" evidence="6">
    <location>
        <begin position="167"/>
        <end position="190"/>
    </location>
</feature>
<dbReference type="AlphaFoldDB" id="A0AA36BAY8"/>
<gene>
    <name evidence="7" type="ORF">OCTVUL_1B008871</name>
</gene>